<dbReference type="CDD" id="cd03039">
    <property type="entry name" value="GST_N_Sigma_like"/>
    <property type="match status" value="1"/>
</dbReference>
<reference evidence="3" key="1">
    <citation type="submission" date="2023-10" db="EMBL/GenBank/DDBJ databases">
        <title>Genome assembly of Pristionchus species.</title>
        <authorList>
            <person name="Yoshida K."/>
            <person name="Sommer R.J."/>
        </authorList>
    </citation>
    <scope>NUCLEOTIDE SEQUENCE</scope>
    <source>
        <strain evidence="3">RS5133</strain>
    </source>
</reference>
<protein>
    <recommendedName>
        <fullName evidence="5">Glutathione S-transferase</fullName>
    </recommendedName>
</protein>
<dbReference type="SFLD" id="SFLDS00019">
    <property type="entry name" value="Glutathione_Transferase_(cytos"/>
    <property type="match status" value="1"/>
</dbReference>
<evidence type="ECO:0000313" key="4">
    <source>
        <dbReference type="Proteomes" id="UP001432322"/>
    </source>
</evidence>
<dbReference type="InterPro" id="IPR036249">
    <property type="entry name" value="Thioredoxin-like_sf"/>
</dbReference>
<dbReference type="InterPro" id="IPR004046">
    <property type="entry name" value="GST_C"/>
</dbReference>
<dbReference type="InterPro" id="IPR050213">
    <property type="entry name" value="GST_superfamily"/>
</dbReference>
<dbReference type="InterPro" id="IPR004045">
    <property type="entry name" value="Glutathione_S-Trfase_N"/>
</dbReference>
<dbReference type="FunFam" id="3.40.30.10:FF:000258">
    <property type="entry name" value="Glutathione S-transferase"/>
    <property type="match status" value="1"/>
</dbReference>
<organism evidence="3 4">
    <name type="scientific">Pristionchus fissidentatus</name>
    <dbReference type="NCBI Taxonomy" id="1538716"/>
    <lineage>
        <taxon>Eukaryota</taxon>
        <taxon>Metazoa</taxon>
        <taxon>Ecdysozoa</taxon>
        <taxon>Nematoda</taxon>
        <taxon>Chromadorea</taxon>
        <taxon>Rhabditida</taxon>
        <taxon>Rhabditina</taxon>
        <taxon>Diplogasteromorpha</taxon>
        <taxon>Diplogasteroidea</taxon>
        <taxon>Neodiplogasteridae</taxon>
        <taxon>Pristionchus</taxon>
    </lineage>
</organism>
<dbReference type="CDD" id="cd03192">
    <property type="entry name" value="GST_C_Sigma_like"/>
    <property type="match status" value="1"/>
</dbReference>
<feature type="domain" description="GST N-terminal" evidence="1">
    <location>
        <begin position="17"/>
        <end position="95"/>
    </location>
</feature>
<dbReference type="Pfam" id="PF14497">
    <property type="entry name" value="GST_C_3"/>
    <property type="match status" value="1"/>
</dbReference>
<evidence type="ECO:0000259" key="1">
    <source>
        <dbReference type="PROSITE" id="PS50404"/>
    </source>
</evidence>
<accession>A0AAV5W419</accession>
<dbReference type="PROSITE" id="PS50404">
    <property type="entry name" value="GST_NTER"/>
    <property type="match status" value="1"/>
</dbReference>
<dbReference type="InterPro" id="IPR040079">
    <property type="entry name" value="Glutathione_S-Trfase"/>
</dbReference>
<dbReference type="GO" id="GO:0004364">
    <property type="term" value="F:glutathione transferase activity"/>
    <property type="evidence" value="ECO:0007669"/>
    <property type="project" value="TreeGrafter"/>
</dbReference>
<evidence type="ECO:0000313" key="3">
    <source>
        <dbReference type="EMBL" id="GMT25420.1"/>
    </source>
</evidence>
<dbReference type="Gene3D" id="3.40.30.10">
    <property type="entry name" value="Glutaredoxin"/>
    <property type="match status" value="1"/>
</dbReference>
<dbReference type="SFLD" id="SFLDG01205">
    <property type="entry name" value="AMPS.1"/>
    <property type="match status" value="1"/>
</dbReference>
<proteinExistence type="predicted"/>
<dbReference type="InterPro" id="IPR010987">
    <property type="entry name" value="Glutathione-S-Trfase_C-like"/>
</dbReference>
<sequence length="223" mass="25174">FSSFPLSHLPDSFSLMPTYKLTYFDLRAGRGESCRVLLALGDVAYEDVRIALEQWPEIAPTTPFRALPMLEVDGVKFAQTAAIVRYLAREFGYAGPDNLTSALADALCDQYADFVNLWTDWFKLKFGYAEGNEAELYEKLFAPARAKNFAFFEEALKKSSTGWLVSTSDLTHADVFIGCGLDMLVDILPDLFEGFPLLETFLAKFKAHPKLQKHFAERPPTRY</sequence>
<dbReference type="PROSITE" id="PS50405">
    <property type="entry name" value="GST_CTER"/>
    <property type="match status" value="1"/>
</dbReference>
<gene>
    <name evidence="3" type="ORF">PFISCL1PPCAC_16717</name>
</gene>
<name>A0AAV5W419_9BILA</name>
<keyword evidence="4" id="KW-1185">Reference proteome</keyword>
<dbReference type="SUPFAM" id="SSF47616">
    <property type="entry name" value="GST C-terminal domain-like"/>
    <property type="match status" value="1"/>
</dbReference>
<dbReference type="AlphaFoldDB" id="A0AAV5W419"/>
<dbReference type="FunFam" id="1.20.1050.10:FF:000056">
    <property type="entry name" value="Glutathione S-transferase"/>
    <property type="match status" value="1"/>
</dbReference>
<dbReference type="GO" id="GO:0006749">
    <property type="term" value="P:glutathione metabolic process"/>
    <property type="evidence" value="ECO:0007669"/>
    <property type="project" value="TreeGrafter"/>
</dbReference>
<dbReference type="Proteomes" id="UP001432322">
    <property type="component" value="Unassembled WGS sequence"/>
</dbReference>
<dbReference type="Gene3D" id="1.20.1050.10">
    <property type="match status" value="1"/>
</dbReference>
<comment type="caution">
    <text evidence="3">The sequence shown here is derived from an EMBL/GenBank/DDBJ whole genome shotgun (WGS) entry which is preliminary data.</text>
</comment>
<evidence type="ECO:0008006" key="5">
    <source>
        <dbReference type="Google" id="ProtNLM"/>
    </source>
</evidence>
<dbReference type="Pfam" id="PF02798">
    <property type="entry name" value="GST_N"/>
    <property type="match status" value="1"/>
</dbReference>
<dbReference type="PANTHER" id="PTHR11571:SF256">
    <property type="entry name" value="GST C-TERMINAL DOMAIN-CONTAINING PROTEIN-RELATED"/>
    <property type="match status" value="1"/>
</dbReference>
<dbReference type="InterPro" id="IPR036282">
    <property type="entry name" value="Glutathione-S-Trfase_C_sf"/>
</dbReference>
<dbReference type="PANTHER" id="PTHR11571">
    <property type="entry name" value="GLUTATHIONE S-TRANSFERASE"/>
    <property type="match status" value="1"/>
</dbReference>
<dbReference type="SFLD" id="SFLDG00363">
    <property type="entry name" value="AMPS_(cytGST):_Alpha-__Mu-__Pi"/>
    <property type="match status" value="1"/>
</dbReference>
<dbReference type="SUPFAM" id="SSF52833">
    <property type="entry name" value="Thioredoxin-like"/>
    <property type="match status" value="1"/>
</dbReference>
<evidence type="ECO:0000259" key="2">
    <source>
        <dbReference type="PROSITE" id="PS50405"/>
    </source>
</evidence>
<dbReference type="EMBL" id="BTSY01000004">
    <property type="protein sequence ID" value="GMT25420.1"/>
    <property type="molecule type" value="Genomic_DNA"/>
</dbReference>
<feature type="domain" description="GST C-terminal" evidence="2">
    <location>
        <begin position="97"/>
        <end position="223"/>
    </location>
</feature>
<feature type="non-terminal residue" evidence="3">
    <location>
        <position position="1"/>
    </location>
</feature>